<keyword evidence="2" id="KW-0732">Signal</keyword>
<evidence type="ECO:0000313" key="4">
    <source>
        <dbReference type="Proteomes" id="UP000024837"/>
    </source>
</evidence>
<evidence type="ECO:0000256" key="1">
    <source>
        <dbReference type="SAM" id="MobiDB-lite"/>
    </source>
</evidence>
<dbReference type="AlphaFoldDB" id="W7IHT3"/>
<feature type="region of interest" description="Disordered" evidence="1">
    <location>
        <begin position="461"/>
        <end position="483"/>
    </location>
</feature>
<feature type="region of interest" description="Disordered" evidence="1">
    <location>
        <begin position="398"/>
        <end position="424"/>
    </location>
</feature>
<proteinExistence type="predicted"/>
<protein>
    <submittedName>
        <fullName evidence="3">Uncharacterized protein</fullName>
    </submittedName>
</protein>
<feature type="region of interest" description="Disordered" evidence="1">
    <location>
        <begin position="595"/>
        <end position="629"/>
    </location>
</feature>
<reference evidence="3 4" key="1">
    <citation type="submission" date="2013-05" db="EMBL/GenBank/DDBJ databases">
        <title>Drechslerella stenobrocha genome reveals carnivorous origination and mechanical trapping mechanism of predatory fungi.</title>
        <authorList>
            <person name="Liu X."/>
            <person name="Zhang W."/>
            <person name="Liu K."/>
        </authorList>
    </citation>
    <scope>NUCLEOTIDE SEQUENCE [LARGE SCALE GENOMIC DNA]</scope>
    <source>
        <strain evidence="3 4">248</strain>
    </source>
</reference>
<keyword evidence="4" id="KW-1185">Reference proteome</keyword>
<dbReference type="EMBL" id="KI966371">
    <property type="protein sequence ID" value="EWC48840.1"/>
    <property type="molecule type" value="Genomic_DNA"/>
</dbReference>
<evidence type="ECO:0000256" key="2">
    <source>
        <dbReference type="SAM" id="SignalP"/>
    </source>
</evidence>
<evidence type="ECO:0000313" key="3">
    <source>
        <dbReference type="EMBL" id="EWC48840.1"/>
    </source>
</evidence>
<gene>
    <name evidence="3" type="ORF">DRE_00145</name>
</gene>
<organism evidence="3 4">
    <name type="scientific">Drechslerella stenobrocha 248</name>
    <dbReference type="NCBI Taxonomy" id="1043628"/>
    <lineage>
        <taxon>Eukaryota</taxon>
        <taxon>Fungi</taxon>
        <taxon>Dikarya</taxon>
        <taxon>Ascomycota</taxon>
        <taxon>Pezizomycotina</taxon>
        <taxon>Orbiliomycetes</taxon>
        <taxon>Orbiliales</taxon>
        <taxon>Orbiliaceae</taxon>
        <taxon>Drechslerella</taxon>
    </lineage>
</organism>
<feature type="chain" id="PRO_5004896015" evidence="2">
    <location>
        <begin position="19"/>
        <end position="761"/>
    </location>
</feature>
<feature type="region of interest" description="Disordered" evidence="1">
    <location>
        <begin position="501"/>
        <end position="521"/>
    </location>
</feature>
<feature type="compositionally biased region" description="Polar residues" evidence="1">
    <location>
        <begin position="501"/>
        <end position="517"/>
    </location>
</feature>
<dbReference type="OrthoDB" id="5430996at2759"/>
<name>W7IHT3_9PEZI</name>
<dbReference type="HOGENOM" id="CLU_366385_0_0_1"/>
<accession>W7IHT3</accession>
<feature type="signal peptide" evidence="2">
    <location>
        <begin position="1"/>
        <end position="18"/>
    </location>
</feature>
<dbReference type="Proteomes" id="UP000024837">
    <property type="component" value="Unassembled WGS sequence"/>
</dbReference>
<sequence>MPPSICLLGLLSSFAVDAYYFGKTNTETNPAVFGSESWKPEWRGPEFGGRCLPTLGTDGRLLAFGIINGAMKPGSLSVVGNDAQPMIFYQSTDCTVEGTKQFVVFVPRKEISYEPGTVDTYRGTQILDLHQVQGVDITTYQSYQELKPNPLGRLDQGELSQGWAWVGIASVPSNRAKAIPFNLDSANVFLPSKHADFGAVSIPDTTTASVLSLSLSKNALQPVFSRLRLSLREIAVNWKSRFMLLREEPIQREREPSAPDTGFSTYLGFYNPSLNKQMASAQLGDSLAYQQYRSQFKPLSQQQQQQIGIGMDAIDRSLQRQQNAQPNPGSVFNQLMGQLSNPMFGNQLLSPESGVMERPRVIPLPRPEVHDPGRSTVYLQSYHLNPIREEPSQLGAIDFGRPTTNYRPIANNPRPPTREEEEEPIETIVQQVDSPERDWASGAIEIPDERSLENPLPAWREIPTSPTLLEGQSHPPGWVPSQETSDMVDRALRMRYFAQPESIQGQDSSQQRPNTATDPDFSYLNVADTLNADPLEDLSAREEEIRHFPFLGDGTIVTETGKQQVDDDNIDLLDFSSLLPPHDLIRRPLYDVQGQFRSPAPRNPQAQQAMYINPNPNPEPGRQTNPNPMNQMNPMIGQDLEPIWRKELEEKLAGLEAAYQPAYAEVSLALQVEAEKKKLVSQDIAETATLLAAAAEDTMEYVVAEQQLAQMNRLLLRIEQEINNLIGHRRAMDERRSRLTNLWHTEYHDRVLDWNKRHNDF</sequence>